<feature type="region of interest" description="Disordered" evidence="1">
    <location>
        <begin position="117"/>
        <end position="138"/>
    </location>
</feature>
<dbReference type="EMBL" id="WAJR01000036">
    <property type="protein sequence ID" value="KAB1636049.1"/>
    <property type="molecule type" value="Genomic_DNA"/>
</dbReference>
<dbReference type="AlphaFoldDB" id="A0A6N6NLR2"/>
<dbReference type="Proteomes" id="UP000468668">
    <property type="component" value="Unassembled WGS sequence"/>
</dbReference>
<dbReference type="GeneID" id="98658747"/>
<evidence type="ECO:0000313" key="4">
    <source>
        <dbReference type="Proteomes" id="UP000468668"/>
    </source>
</evidence>
<feature type="non-terminal residue" evidence="3">
    <location>
        <position position="138"/>
    </location>
</feature>
<dbReference type="RefSeq" id="WP_211361096.1">
    <property type="nucleotide sequence ID" value="NZ_WAJR01000036.1"/>
</dbReference>
<keyword evidence="2" id="KW-0732">Signal</keyword>
<gene>
    <name evidence="3" type="ORF">F8C90_10040</name>
</gene>
<keyword evidence="4" id="KW-1185">Reference proteome</keyword>
<evidence type="ECO:0000256" key="2">
    <source>
        <dbReference type="SAM" id="SignalP"/>
    </source>
</evidence>
<sequence length="138" mass="14252">MSSGETVGKRRCLRFVVAIIAILLGMALGFSAQAAPGVQAAFATPASQAAPTAQAALAAEVASQETLQQGGIELQADMSRTVWCSRSGSKYHYSSTCSGMKNPIAMTLQQAVDSGKQPCSKCVHESPTPDPAPNPSPD</sequence>
<feature type="compositionally biased region" description="Pro residues" evidence="1">
    <location>
        <begin position="128"/>
        <end position="138"/>
    </location>
</feature>
<proteinExistence type="predicted"/>
<evidence type="ECO:0000313" key="3">
    <source>
        <dbReference type="EMBL" id="KAB1636049.1"/>
    </source>
</evidence>
<protein>
    <submittedName>
        <fullName evidence="3">Uncharacterized protein</fullName>
    </submittedName>
</protein>
<organism evidence="3 4">
    <name type="scientific">Ellagibacter isourolithinifaciens</name>
    <dbReference type="NCBI Taxonomy" id="2137581"/>
    <lineage>
        <taxon>Bacteria</taxon>
        <taxon>Bacillati</taxon>
        <taxon>Actinomycetota</taxon>
        <taxon>Coriobacteriia</taxon>
        <taxon>Eggerthellales</taxon>
        <taxon>Eggerthellaceae</taxon>
        <taxon>Ellagibacter</taxon>
    </lineage>
</organism>
<name>A0A6N6NLR2_9ACTN</name>
<feature type="chain" id="PRO_5026755566" evidence="2">
    <location>
        <begin position="35"/>
        <end position="138"/>
    </location>
</feature>
<feature type="signal peptide" evidence="2">
    <location>
        <begin position="1"/>
        <end position="34"/>
    </location>
</feature>
<accession>A0A6N6NLR2</accession>
<comment type="caution">
    <text evidence="3">The sequence shown here is derived from an EMBL/GenBank/DDBJ whole genome shotgun (WGS) entry which is preliminary data.</text>
</comment>
<evidence type="ECO:0000256" key="1">
    <source>
        <dbReference type="SAM" id="MobiDB-lite"/>
    </source>
</evidence>
<reference evidence="3 4" key="1">
    <citation type="submission" date="2019-09" db="EMBL/GenBank/DDBJ databases">
        <title>Whole genome shotgun sequencing (WGS) of Ellagibacter isourolithinifaciens DSM 104140(T) and Adlercreutzia muris DSM 29508(T).</title>
        <authorList>
            <person name="Stoll D.A."/>
            <person name="Danylec N."/>
            <person name="Huch M."/>
        </authorList>
    </citation>
    <scope>NUCLEOTIDE SEQUENCE [LARGE SCALE GENOMIC DNA]</scope>
    <source>
        <strain evidence="3 4">DSM 104140</strain>
    </source>
</reference>